<dbReference type="Gene3D" id="3.30.559.30">
    <property type="entry name" value="Nonribosomal peptide synthetase, condensation domain"/>
    <property type="match status" value="1"/>
</dbReference>
<proteinExistence type="inferred from homology"/>
<dbReference type="EMBL" id="KZ613746">
    <property type="protein sequence ID" value="PMD65359.1"/>
    <property type="molecule type" value="Genomic_DNA"/>
</dbReference>
<accession>A0A2J6TQS1</accession>
<dbReference type="Pfam" id="PF07428">
    <property type="entry name" value="Tri3"/>
    <property type="match status" value="1"/>
</dbReference>
<protein>
    <recommendedName>
        <fullName evidence="6">CoA-dependent acyltransferase</fullName>
    </recommendedName>
</protein>
<dbReference type="PANTHER" id="PTHR42034:SF1">
    <property type="entry name" value="CONDENSATION DOMAIN-CONTAINING PROTEIN"/>
    <property type="match status" value="1"/>
</dbReference>
<gene>
    <name evidence="4" type="ORF">K444DRAFT_624947</name>
</gene>
<dbReference type="InParanoid" id="A0A2J6TQS1"/>
<dbReference type="GO" id="GO:0016407">
    <property type="term" value="F:acetyltransferase activity"/>
    <property type="evidence" value="ECO:0007669"/>
    <property type="project" value="InterPro"/>
</dbReference>
<reference evidence="4 5" key="1">
    <citation type="submission" date="2016-04" db="EMBL/GenBank/DDBJ databases">
        <title>A degradative enzymes factory behind the ericoid mycorrhizal symbiosis.</title>
        <authorList>
            <consortium name="DOE Joint Genome Institute"/>
            <person name="Martino E."/>
            <person name="Morin E."/>
            <person name="Grelet G."/>
            <person name="Kuo A."/>
            <person name="Kohler A."/>
            <person name="Daghino S."/>
            <person name="Barry K."/>
            <person name="Choi C."/>
            <person name="Cichocki N."/>
            <person name="Clum A."/>
            <person name="Copeland A."/>
            <person name="Hainaut M."/>
            <person name="Haridas S."/>
            <person name="Labutti K."/>
            <person name="Lindquist E."/>
            <person name="Lipzen A."/>
            <person name="Khouja H.-R."/>
            <person name="Murat C."/>
            <person name="Ohm R."/>
            <person name="Olson A."/>
            <person name="Spatafora J."/>
            <person name="Veneault-Fourrey C."/>
            <person name="Henrissat B."/>
            <person name="Grigoriev I."/>
            <person name="Martin F."/>
            <person name="Perotto S."/>
        </authorList>
    </citation>
    <scope>NUCLEOTIDE SEQUENCE [LARGE SCALE GENOMIC DNA]</scope>
    <source>
        <strain evidence="4 5">E</strain>
    </source>
</reference>
<feature type="region of interest" description="Disordered" evidence="3">
    <location>
        <begin position="467"/>
        <end position="510"/>
    </location>
</feature>
<sequence>MVPGTSVRSLESADYQWKQLMSQGSRDSQQQSRESPTLWQRRPLANEAMWLARPKDSRDLFVYASLNFKSPILRSRLSSAIESAWKQVRFDVPELELTTRTSVEDGNRYMQYQTPLNEEDVDKWVKRTSTFEFAVQCQGFGRLRKKTLEKKRRHDLDNVFLFSQAVVQAENFVLVYKLQLMIYVDHLITDGIGARILLGRYLSHLASSISTSFQFKPNWLENHDRLSPPWICLMDPEQKLSGTQYERNALWNQDIILNHMKNNHGIPLLETGMRGPETHKAHFLTFTKAQSTSLLQQVKKVVGSDSSITHLGHAAMVLALLRSNPLLQPDMEAKPSPLYSPCWLNGRRYLLSTAGHPDPSTDYIPLCISFAPILFDDLRDLSLSLEAGKEEIKSKLVHASRIATKSYRKISNRKSILPECVVLFENLGKKMGTMRVPQDLIPTEDEQGIAPGSEVVLLDAEIAKKNMSSKPEVGQDISPRPETEQGTSTKSEGNSPSSRDEQYTSPKPRFESISAKRADPFFLSDGIVERYISREYHVTSWLNKIKTDKPMFEVVDIKFAANADRNIVVRMSSWRGRITIQAEWRCSDYNRDMVNGFLEDVKKIMLSMLVE</sequence>
<evidence type="ECO:0000313" key="4">
    <source>
        <dbReference type="EMBL" id="PMD65359.1"/>
    </source>
</evidence>
<evidence type="ECO:0000256" key="3">
    <source>
        <dbReference type="SAM" id="MobiDB-lite"/>
    </source>
</evidence>
<dbReference type="Gene3D" id="3.30.559.10">
    <property type="entry name" value="Chloramphenicol acetyltransferase-like domain"/>
    <property type="match status" value="1"/>
</dbReference>
<dbReference type="InterPro" id="IPR023213">
    <property type="entry name" value="CAT-like_dom_sf"/>
</dbReference>
<name>A0A2J6TQS1_9HELO</name>
<comment type="similarity">
    <text evidence="1">Belongs to the trichothecene O-acetyltransferase family.</text>
</comment>
<dbReference type="Proteomes" id="UP000235371">
    <property type="component" value="Unassembled WGS sequence"/>
</dbReference>
<evidence type="ECO:0000256" key="1">
    <source>
        <dbReference type="ARBA" id="ARBA00006439"/>
    </source>
</evidence>
<keyword evidence="5" id="KW-1185">Reference proteome</keyword>
<keyword evidence="2" id="KW-0808">Transferase</keyword>
<dbReference type="GeneID" id="36590537"/>
<feature type="compositionally biased region" description="Basic and acidic residues" evidence="3">
    <location>
        <begin position="498"/>
        <end position="510"/>
    </location>
</feature>
<dbReference type="GO" id="GO:0043386">
    <property type="term" value="P:mycotoxin biosynthetic process"/>
    <property type="evidence" value="ECO:0007669"/>
    <property type="project" value="InterPro"/>
</dbReference>
<evidence type="ECO:0000256" key="2">
    <source>
        <dbReference type="ARBA" id="ARBA00022679"/>
    </source>
</evidence>
<dbReference type="AlphaFoldDB" id="A0A2J6TQS1"/>
<dbReference type="OrthoDB" id="2548233at2759"/>
<dbReference type="InterPro" id="IPR009992">
    <property type="entry name" value="Tri3/Sat12/Sat16/Mac1"/>
</dbReference>
<evidence type="ECO:0008006" key="6">
    <source>
        <dbReference type="Google" id="ProtNLM"/>
    </source>
</evidence>
<evidence type="ECO:0000313" key="5">
    <source>
        <dbReference type="Proteomes" id="UP000235371"/>
    </source>
</evidence>
<organism evidence="4 5">
    <name type="scientific">Hyaloscypha bicolor E</name>
    <dbReference type="NCBI Taxonomy" id="1095630"/>
    <lineage>
        <taxon>Eukaryota</taxon>
        <taxon>Fungi</taxon>
        <taxon>Dikarya</taxon>
        <taxon>Ascomycota</taxon>
        <taxon>Pezizomycotina</taxon>
        <taxon>Leotiomycetes</taxon>
        <taxon>Helotiales</taxon>
        <taxon>Hyaloscyphaceae</taxon>
        <taxon>Hyaloscypha</taxon>
        <taxon>Hyaloscypha bicolor</taxon>
    </lineage>
</organism>
<feature type="compositionally biased region" description="Polar residues" evidence="3">
    <location>
        <begin position="484"/>
        <end position="497"/>
    </location>
</feature>
<dbReference type="PANTHER" id="PTHR42034">
    <property type="entry name" value="CHROMOSOME 7, WHOLE GENOME SHOTGUN SEQUENCE-RELATED"/>
    <property type="match status" value="1"/>
</dbReference>
<dbReference type="RefSeq" id="XP_024742263.1">
    <property type="nucleotide sequence ID" value="XM_024882460.1"/>
</dbReference>